<feature type="domain" description="Glycosyl transferase family 1" evidence="1">
    <location>
        <begin position="166"/>
        <end position="335"/>
    </location>
</feature>
<dbReference type="Pfam" id="PF00534">
    <property type="entry name" value="Glycos_transf_1"/>
    <property type="match status" value="1"/>
</dbReference>
<comment type="caution">
    <text evidence="3">The sequence shown here is derived from an EMBL/GenBank/DDBJ whole genome shotgun (WGS) entry which is preliminary data.</text>
</comment>
<dbReference type="CDD" id="cd03801">
    <property type="entry name" value="GT4_PimA-like"/>
    <property type="match status" value="1"/>
</dbReference>
<dbReference type="EC" id="2.4.1.57" evidence="3"/>
<keyword evidence="3" id="KW-0808">Transferase</keyword>
<dbReference type="RefSeq" id="WP_077864153.1">
    <property type="nucleotide sequence ID" value="NZ_LZYZ01000001.1"/>
</dbReference>
<gene>
    <name evidence="3" type="primary">pimB</name>
    <name evidence="3" type="ORF">CLOSAC_07120</name>
</gene>
<evidence type="ECO:0000259" key="2">
    <source>
        <dbReference type="Pfam" id="PF13477"/>
    </source>
</evidence>
<dbReference type="EMBL" id="LZYZ01000001">
    <property type="protein sequence ID" value="OOM16441.1"/>
    <property type="molecule type" value="Genomic_DNA"/>
</dbReference>
<evidence type="ECO:0000313" key="4">
    <source>
        <dbReference type="Proteomes" id="UP000191154"/>
    </source>
</evidence>
<organism evidence="3 4">
    <name type="scientific">Clostridium saccharobutylicum</name>
    <dbReference type="NCBI Taxonomy" id="169679"/>
    <lineage>
        <taxon>Bacteria</taxon>
        <taxon>Bacillati</taxon>
        <taxon>Bacillota</taxon>
        <taxon>Clostridia</taxon>
        <taxon>Eubacteriales</taxon>
        <taxon>Clostridiaceae</taxon>
        <taxon>Clostridium</taxon>
    </lineage>
</organism>
<dbReference type="PANTHER" id="PTHR45947">
    <property type="entry name" value="SULFOQUINOVOSYL TRANSFERASE SQD2"/>
    <property type="match status" value="1"/>
</dbReference>
<dbReference type="InterPro" id="IPR050194">
    <property type="entry name" value="Glycosyltransferase_grp1"/>
</dbReference>
<dbReference type="AlphaFoldDB" id="A0A1S8NJM7"/>
<name>A0A1S8NJM7_CLOSA</name>
<dbReference type="InterPro" id="IPR028098">
    <property type="entry name" value="Glyco_trans_4-like_N"/>
</dbReference>
<dbReference type="Proteomes" id="UP000191154">
    <property type="component" value="Unassembled WGS sequence"/>
</dbReference>
<dbReference type="Pfam" id="PF13477">
    <property type="entry name" value="Glyco_trans_4_2"/>
    <property type="match status" value="1"/>
</dbReference>
<evidence type="ECO:0000313" key="3">
    <source>
        <dbReference type="EMBL" id="OOM16441.1"/>
    </source>
</evidence>
<reference evidence="3 4" key="1">
    <citation type="submission" date="2016-05" db="EMBL/GenBank/DDBJ databases">
        <title>Microbial solvent formation.</title>
        <authorList>
            <person name="Poehlein A."/>
            <person name="Montoya Solano J.D."/>
            <person name="Flitsch S."/>
            <person name="Krabben P."/>
            <person name="Duerre P."/>
            <person name="Daniel R."/>
        </authorList>
    </citation>
    <scope>NUCLEOTIDE SEQUENCE [LARGE SCALE GENOMIC DNA]</scope>
    <source>
        <strain evidence="3 4">L1-8</strain>
    </source>
</reference>
<proteinExistence type="predicted"/>
<sequence length="365" mass="41344">MKICYLADINSAHTHKWLNYFTKKGYDIHVISLGNGEYEGVKVHSLDIQDSVMKNTSDKSKLGYLKKIRRIKELVNEIKPDILHAHYASSYGLLGALTNYHPYIISVWGSDVYDFPIKSPIHKYIIKRNLKKADYILSTSNVMKLETEKYTNKDIEVTPFGVDIKKFVPNKIEKDEIVIGTIKTLEEKYGIQYLVKSFKEIKDRNKGVNLKLRIGGKGSQQQYLKNLCKELEIQDDVAFLGFVNPDDVIKEFQSFDIAVFPSTLDSESFGVAVVEAEACGTPVVVSNVGGLMESSKPNVTSLVVEKGSVEDLAEKIDVLVKDKELRITMGKAARKFVEDNYSLEDNFNDVDKIYRSILNKAYSNK</sequence>
<dbReference type="PANTHER" id="PTHR45947:SF3">
    <property type="entry name" value="SULFOQUINOVOSYL TRANSFERASE SQD2"/>
    <property type="match status" value="1"/>
</dbReference>
<dbReference type="SUPFAM" id="SSF53756">
    <property type="entry name" value="UDP-Glycosyltransferase/glycogen phosphorylase"/>
    <property type="match status" value="1"/>
</dbReference>
<dbReference type="STRING" id="169679.CSACC_40990"/>
<protein>
    <submittedName>
        <fullName evidence="3">GDP-mannose-dependent alpha-(1-6)-phosphatidylinositol monomannoside mannosyltransferase</fullName>
        <ecNumber evidence="3">2.4.1.57</ecNumber>
    </submittedName>
</protein>
<keyword evidence="3" id="KW-0328">Glycosyltransferase</keyword>
<dbReference type="GO" id="GO:0016757">
    <property type="term" value="F:glycosyltransferase activity"/>
    <property type="evidence" value="ECO:0007669"/>
    <property type="project" value="UniProtKB-KW"/>
</dbReference>
<dbReference type="Gene3D" id="3.40.50.2000">
    <property type="entry name" value="Glycogen Phosphorylase B"/>
    <property type="match status" value="2"/>
</dbReference>
<evidence type="ECO:0000259" key="1">
    <source>
        <dbReference type="Pfam" id="PF00534"/>
    </source>
</evidence>
<feature type="domain" description="Glycosyltransferase subfamily 4-like N-terminal" evidence="2">
    <location>
        <begin position="2"/>
        <end position="140"/>
    </location>
</feature>
<accession>A0A1S8NJM7</accession>
<dbReference type="InterPro" id="IPR001296">
    <property type="entry name" value="Glyco_trans_1"/>
</dbReference>